<gene>
    <name evidence="1" type="ORF">BST63_11290</name>
</gene>
<sequence>MQRALTSGDRELFIVQPLDTIFGATAAVIERIADVDKLVEGSRGILAEPKDDVLVWIENCWLITPF</sequence>
<organism evidence="1 2">
    <name type="scientific">Bradyrhizobium canariense</name>
    <dbReference type="NCBI Taxonomy" id="255045"/>
    <lineage>
        <taxon>Bacteria</taxon>
        <taxon>Pseudomonadati</taxon>
        <taxon>Pseudomonadota</taxon>
        <taxon>Alphaproteobacteria</taxon>
        <taxon>Hyphomicrobiales</taxon>
        <taxon>Nitrobacteraceae</taxon>
        <taxon>Bradyrhizobium</taxon>
    </lineage>
</organism>
<reference evidence="1 2" key="1">
    <citation type="submission" date="2017-03" db="EMBL/GenBank/DDBJ databases">
        <title>Whole genome sequences of fourteen strains of Bradyrhizobium canariense and one strain of Bradyrhizobium japonicum isolated from Lupinus (Papilionoideae: Genisteae) species in Algeria.</title>
        <authorList>
            <person name="Crovadore J."/>
            <person name="Chekireb D."/>
            <person name="Brachmann A."/>
            <person name="Chablais R."/>
            <person name="Cochard B."/>
            <person name="Lefort F."/>
        </authorList>
    </citation>
    <scope>NUCLEOTIDE SEQUENCE [LARGE SCALE GENOMIC DNA]</scope>
    <source>
        <strain evidence="1 2">UBMAN05</strain>
    </source>
</reference>
<protein>
    <submittedName>
        <fullName evidence="1">Uncharacterized protein</fullName>
    </submittedName>
</protein>
<accession>A0ABX3X6V1</accession>
<name>A0ABX3X6V1_9BRAD</name>
<evidence type="ECO:0000313" key="2">
    <source>
        <dbReference type="Proteomes" id="UP000193884"/>
    </source>
</evidence>
<keyword evidence="2" id="KW-1185">Reference proteome</keyword>
<dbReference type="Proteomes" id="UP000193884">
    <property type="component" value="Unassembled WGS sequence"/>
</dbReference>
<comment type="caution">
    <text evidence="1">The sequence shown here is derived from an EMBL/GenBank/DDBJ whole genome shotgun (WGS) entry which is preliminary data.</text>
</comment>
<dbReference type="EMBL" id="NAFK01000151">
    <property type="protein sequence ID" value="OSJ30938.1"/>
    <property type="molecule type" value="Genomic_DNA"/>
</dbReference>
<proteinExistence type="predicted"/>
<evidence type="ECO:0000313" key="1">
    <source>
        <dbReference type="EMBL" id="OSJ30938.1"/>
    </source>
</evidence>